<accession>A0ABT1LK09</accession>
<evidence type="ECO:0000313" key="2">
    <source>
        <dbReference type="EMBL" id="MCP8998773.1"/>
    </source>
</evidence>
<feature type="region of interest" description="Disordered" evidence="1">
    <location>
        <begin position="1"/>
        <end position="37"/>
    </location>
</feature>
<keyword evidence="3" id="KW-1185">Reference proteome</keyword>
<evidence type="ECO:0000256" key="1">
    <source>
        <dbReference type="SAM" id="MobiDB-lite"/>
    </source>
</evidence>
<dbReference type="EMBL" id="JANCLV010000002">
    <property type="protein sequence ID" value="MCP8998773.1"/>
    <property type="molecule type" value="Genomic_DNA"/>
</dbReference>
<name>A0ABT1LK09_9MICC</name>
<organism evidence="2 3">
    <name type="scientific">Pseudarthrobacter humi</name>
    <dbReference type="NCBI Taxonomy" id="2952523"/>
    <lineage>
        <taxon>Bacteria</taxon>
        <taxon>Bacillati</taxon>
        <taxon>Actinomycetota</taxon>
        <taxon>Actinomycetes</taxon>
        <taxon>Micrococcales</taxon>
        <taxon>Micrococcaceae</taxon>
        <taxon>Pseudarthrobacter</taxon>
    </lineage>
</organism>
<proteinExistence type="predicted"/>
<gene>
    <name evidence="2" type="ORF">NFC73_03335</name>
</gene>
<reference evidence="2 3" key="1">
    <citation type="submission" date="2022-06" db="EMBL/GenBank/DDBJ databases">
        <title>Pseudarthrobacter sp. strain RMG13 Genome sequencing and assembly.</title>
        <authorList>
            <person name="Kim I."/>
        </authorList>
    </citation>
    <scope>NUCLEOTIDE SEQUENCE [LARGE SCALE GENOMIC DNA]</scope>
    <source>
        <strain evidence="2 3">RMG13</strain>
    </source>
</reference>
<dbReference type="Proteomes" id="UP001524318">
    <property type="component" value="Unassembled WGS sequence"/>
</dbReference>
<comment type="caution">
    <text evidence="2">The sequence shown here is derived from an EMBL/GenBank/DDBJ whole genome shotgun (WGS) entry which is preliminary data.</text>
</comment>
<evidence type="ECO:0000313" key="3">
    <source>
        <dbReference type="Proteomes" id="UP001524318"/>
    </source>
</evidence>
<sequence>MQTPSQPRPFPESPPTGGSVRPAPDAQDPGSAQPVGLMKAMSPGVVDFLFRQLVAGRPPVDLQWQDEGVTLSAQPAGAELARRLDETDLDALTPTELFHYVRAAQRLAAWAEGLREAAVDRYCQPGKPQDGVVPSARRASLG</sequence>
<feature type="compositionally biased region" description="Pro residues" evidence="1">
    <location>
        <begin position="1"/>
        <end position="14"/>
    </location>
</feature>
<protein>
    <submittedName>
        <fullName evidence="2">Uncharacterized protein</fullName>
    </submittedName>
</protein>